<comment type="caution">
    <text evidence="4">The sequence shown here is derived from an EMBL/GenBank/DDBJ whole genome shotgun (WGS) entry which is preliminary data.</text>
</comment>
<dbReference type="PROSITE" id="PS51677">
    <property type="entry name" value="NODB"/>
    <property type="match status" value="1"/>
</dbReference>
<dbReference type="AlphaFoldDB" id="A0A9Q4PY62"/>
<dbReference type="GO" id="GO:0016810">
    <property type="term" value="F:hydrolase activity, acting on carbon-nitrogen (but not peptide) bonds"/>
    <property type="evidence" value="ECO:0007669"/>
    <property type="project" value="InterPro"/>
</dbReference>
<dbReference type="SUPFAM" id="SSF88713">
    <property type="entry name" value="Glycoside hydrolase/deacetylase"/>
    <property type="match status" value="1"/>
</dbReference>
<dbReference type="Pfam" id="PF01522">
    <property type="entry name" value="Polysacc_deac_1"/>
    <property type="match status" value="2"/>
</dbReference>
<evidence type="ECO:0000313" key="5">
    <source>
        <dbReference type="Proteomes" id="UP001143747"/>
    </source>
</evidence>
<dbReference type="GO" id="GO:0005576">
    <property type="term" value="C:extracellular region"/>
    <property type="evidence" value="ECO:0007669"/>
    <property type="project" value="UniProtKB-SubCell"/>
</dbReference>
<evidence type="ECO:0000313" key="4">
    <source>
        <dbReference type="EMBL" id="MDE4907287.1"/>
    </source>
</evidence>
<sequence length="324" mass="38147">MSNQVTVIMYHFVRELPYTRFPAIKGLLVSQFKNQLDYLSKYYQFVTINDCLEGIYHNRSLPKNSALLTFDDAYIDHYTEVFPILDERNIQGVFFPPAKAIEEKKVLGVNKIHFLLASMDINCLIQELYLCIDKYRDQFSLNTNEYYYNKLACESRYDTKEVIFVKRLLQNELDEQARNLIIGELFAKHVSADEVAFSRELYMNIDQLRCMVRNGMYIGSHGYDHYWLDKLPREKQESEIDLSLKFLTKIGVNIDEWIMCYPYGSYNDSLIDILKEKNCKIAFTTRVDIAMLNRSNALSLERLDTNDFPKESNISPNIWTRKVI</sequence>
<organism evidence="4 5">
    <name type="scientific">Methanogenium marinum</name>
    <dbReference type="NCBI Taxonomy" id="348610"/>
    <lineage>
        <taxon>Archaea</taxon>
        <taxon>Methanobacteriati</taxon>
        <taxon>Methanobacteriota</taxon>
        <taxon>Stenosarchaea group</taxon>
        <taxon>Methanomicrobia</taxon>
        <taxon>Methanomicrobiales</taxon>
        <taxon>Methanomicrobiaceae</taxon>
        <taxon>Methanogenium</taxon>
    </lineage>
</organism>
<dbReference type="EMBL" id="JAKELO010000002">
    <property type="protein sequence ID" value="MDE4907287.1"/>
    <property type="molecule type" value="Genomic_DNA"/>
</dbReference>
<reference evidence="4" key="1">
    <citation type="submission" date="2022-01" db="EMBL/GenBank/DDBJ databases">
        <title>Draft genome of Methanogenium marinum DSM 15558.</title>
        <authorList>
            <person name="Chen S.-C."/>
            <person name="You Y.-T."/>
        </authorList>
    </citation>
    <scope>NUCLEOTIDE SEQUENCE</scope>
    <source>
        <strain evidence="4">DSM 15558</strain>
    </source>
</reference>
<protein>
    <submittedName>
        <fullName evidence="4">Polysaccharide deacetylase family protein</fullName>
    </submittedName>
</protein>
<feature type="domain" description="NodB homology" evidence="3">
    <location>
        <begin position="64"/>
        <end position="324"/>
    </location>
</feature>
<evidence type="ECO:0000256" key="2">
    <source>
        <dbReference type="ARBA" id="ARBA00022729"/>
    </source>
</evidence>
<dbReference type="InterPro" id="IPR002509">
    <property type="entry name" value="NODB_dom"/>
</dbReference>
<dbReference type="RefSeq" id="WP_274923946.1">
    <property type="nucleotide sequence ID" value="NZ_JAKELO010000002.1"/>
</dbReference>
<dbReference type="InterPro" id="IPR051398">
    <property type="entry name" value="Polysacch_Deacetylase"/>
</dbReference>
<dbReference type="GO" id="GO:0005975">
    <property type="term" value="P:carbohydrate metabolic process"/>
    <property type="evidence" value="ECO:0007669"/>
    <property type="project" value="InterPro"/>
</dbReference>
<dbReference type="InterPro" id="IPR011330">
    <property type="entry name" value="Glyco_hydro/deAcase_b/a-brl"/>
</dbReference>
<dbReference type="CDD" id="cd10971">
    <property type="entry name" value="CE4_DAC_u2_5s"/>
    <property type="match status" value="1"/>
</dbReference>
<evidence type="ECO:0000259" key="3">
    <source>
        <dbReference type="PROSITE" id="PS51677"/>
    </source>
</evidence>
<evidence type="ECO:0000256" key="1">
    <source>
        <dbReference type="ARBA" id="ARBA00004613"/>
    </source>
</evidence>
<keyword evidence="5" id="KW-1185">Reference proteome</keyword>
<comment type="subcellular location">
    <subcellularLocation>
        <location evidence="1">Secreted</location>
    </subcellularLocation>
</comment>
<accession>A0A9Q4PY62</accession>
<dbReference type="Gene3D" id="3.20.20.370">
    <property type="entry name" value="Glycoside hydrolase/deacetylase"/>
    <property type="match status" value="1"/>
</dbReference>
<gene>
    <name evidence="4" type="ORF">L0665_01440</name>
</gene>
<dbReference type="Proteomes" id="UP001143747">
    <property type="component" value="Unassembled WGS sequence"/>
</dbReference>
<dbReference type="PANTHER" id="PTHR34216:SF3">
    <property type="entry name" value="POLY-BETA-1,6-N-ACETYL-D-GLUCOSAMINE N-DEACETYLASE"/>
    <property type="match status" value="1"/>
</dbReference>
<name>A0A9Q4PY62_9EURY</name>
<keyword evidence="2" id="KW-0732">Signal</keyword>
<dbReference type="PANTHER" id="PTHR34216">
    <property type="match status" value="1"/>
</dbReference>
<proteinExistence type="predicted"/>